<dbReference type="NCBIfam" id="TIGR00229">
    <property type="entry name" value="sensory_box"/>
    <property type="match status" value="1"/>
</dbReference>
<evidence type="ECO:0000313" key="11">
    <source>
        <dbReference type="Proteomes" id="UP001258945"/>
    </source>
</evidence>
<dbReference type="SMART" id="SM00091">
    <property type="entry name" value="PAS"/>
    <property type="match status" value="1"/>
</dbReference>
<keyword evidence="11" id="KW-1185">Reference proteome</keyword>
<dbReference type="GO" id="GO:0016301">
    <property type="term" value="F:kinase activity"/>
    <property type="evidence" value="ECO:0007669"/>
    <property type="project" value="UniProtKB-KW"/>
</dbReference>
<accession>A0ABU3MGH8</accession>
<dbReference type="Gene3D" id="3.30.450.20">
    <property type="entry name" value="PAS domain"/>
    <property type="match status" value="1"/>
</dbReference>
<dbReference type="SUPFAM" id="SSF55874">
    <property type="entry name" value="ATPase domain of HSP90 chaperone/DNA topoisomerase II/histidine kinase"/>
    <property type="match status" value="1"/>
</dbReference>
<keyword evidence="3 4" id="KW-0597">Phosphoprotein</keyword>
<evidence type="ECO:0000256" key="4">
    <source>
        <dbReference type="PROSITE-ProRule" id="PRU00169"/>
    </source>
</evidence>
<dbReference type="CDD" id="cd00082">
    <property type="entry name" value="HisKA"/>
    <property type="match status" value="1"/>
</dbReference>
<dbReference type="CDD" id="cd00130">
    <property type="entry name" value="PAS"/>
    <property type="match status" value="1"/>
</dbReference>
<gene>
    <name evidence="10" type="ORF">RQ831_12265</name>
</gene>
<dbReference type="SMART" id="SM00387">
    <property type="entry name" value="HATPase_c"/>
    <property type="match status" value="1"/>
</dbReference>
<reference evidence="10 11" key="1">
    <citation type="journal article" date="2019" name="Microb. Pathog.">
        <title>Comparison of VITEK 2, MALDI-TOF MS, 16S rRNA gene sequencing, and whole-genome sequencing for identification of Roseomonas mucosa.</title>
        <authorList>
            <person name="Rudolph W.W."/>
            <person name="Gunzer F."/>
            <person name="Trauth M."/>
            <person name="Bunk B."/>
            <person name="Bigge R."/>
            <person name="Schrottner P."/>
        </authorList>
    </citation>
    <scope>NUCLEOTIDE SEQUENCE [LARGE SCALE GENOMIC DNA]</scope>
    <source>
        <strain evidence="10 11">DSM 103800</strain>
    </source>
</reference>
<dbReference type="PROSITE" id="PS50110">
    <property type="entry name" value="RESPONSE_REGULATORY"/>
    <property type="match status" value="1"/>
</dbReference>
<dbReference type="SUPFAM" id="SSF47384">
    <property type="entry name" value="Homodimeric domain of signal transducing histidine kinase"/>
    <property type="match status" value="1"/>
</dbReference>
<feature type="modified residue" description="4-aspartylphosphate" evidence="4">
    <location>
        <position position="494"/>
    </location>
</feature>
<dbReference type="InterPro" id="IPR003661">
    <property type="entry name" value="HisK_dim/P_dom"/>
</dbReference>
<feature type="compositionally biased region" description="Basic and acidic residues" evidence="5">
    <location>
        <begin position="10"/>
        <end position="23"/>
    </location>
</feature>
<dbReference type="Pfam" id="PF00072">
    <property type="entry name" value="Response_reg"/>
    <property type="match status" value="1"/>
</dbReference>
<keyword evidence="10" id="KW-0418">Kinase</keyword>
<feature type="domain" description="PAC" evidence="9">
    <location>
        <begin position="129"/>
        <end position="183"/>
    </location>
</feature>
<feature type="domain" description="Response regulatory" evidence="7">
    <location>
        <begin position="444"/>
        <end position="560"/>
    </location>
</feature>
<dbReference type="Gene3D" id="3.30.565.10">
    <property type="entry name" value="Histidine kinase-like ATPase, C-terminal domain"/>
    <property type="match status" value="1"/>
</dbReference>
<dbReference type="PROSITE" id="PS50113">
    <property type="entry name" value="PAC"/>
    <property type="match status" value="1"/>
</dbReference>
<dbReference type="InterPro" id="IPR003594">
    <property type="entry name" value="HATPase_dom"/>
</dbReference>
<dbReference type="PROSITE" id="PS50112">
    <property type="entry name" value="PAS"/>
    <property type="match status" value="1"/>
</dbReference>
<dbReference type="SUPFAM" id="SSF52172">
    <property type="entry name" value="CheY-like"/>
    <property type="match status" value="1"/>
</dbReference>
<evidence type="ECO:0000259" key="9">
    <source>
        <dbReference type="PROSITE" id="PS50113"/>
    </source>
</evidence>
<dbReference type="PROSITE" id="PS50109">
    <property type="entry name" value="HIS_KIN"/>
    <property type="match status" value="1"/>
</dbReference>
<dbReference type="Proteomes" id="UP001258945">
    <property type="component" value="Unassembled WGS sequence"/>
</dbReference>
<comment type="caution">
    <text evidence="10">The sequence shown here is derived from an EMBL/GenBank/DDBJ whole genome shotgun (WGS) entry which is preliminary data.</text>
</comment>
<feature type="domain" description="PAS" evidence="8">
    <location>
        <begin position="55"/>
        <end position="128"/>
    </location>
</feature>
<sequence length="567" mass="61726">MNKLTSSPEKPPRRDGHDARHDPPLTIGWRQPIAPESKAEHGMVATGEVGQMPDGRDIFFAAIQTTRMPMIVTDPHQQDNPIVFANNAFVQMTGYPREELVGRNCRFLQGPETDRDTVTELREAIAAREEVAVEILNYRKDGSSFWNALFVSPVFDSDGSLVYFFGSQLDVSRRRDAEEGLRQAQKMEALGQLTGGIAHDFNNLLQVVLGYVDVLRGVAGESGDARSLRAVSRIEEASRRGAVLTQQLLAFARKQQLDGRPVNLNQLVETLSGMAERVLGEAVEIRHDLLSGLWTGRLDPVQAEMALLNVLINARDAMRGSGTVTIRTANLEAGRPGGTGEFGELSPGRYAVLSVTDTGEGMSPEVLSRVMEPFFTTKEEGKGSGLGLSMVYGFMKQSGGAIRIRSLPGQGTTVSLVFPVAEQEAVAGAAPRQARREDRAHGETILVVEDRAEVAELARLLLEDAGYGVLVAGNAREGLAHLEQAGRVDLLFTDLIMPGGMNGVALAREARRRRPHLKVLLTTGYAEAGMERQDVGSSGFELINKPYRRAELLRRVRQALEGPTGVG</sequence>
<protein>
    <recommendedName>
        <fullName evidence="2">histidine kinase</fullName>
        <ecNumber evidence="2">2.7.13.3</ecNumber>
    </recommendedName>
</protein>
<dbReference type="Pfam" id="PF13426">
    <property type="entry name" value="PAS_9"/>
    <property type="match status" value="1"/>
</dbReference>
<dbReference type="InterPro" id="IPR035965">
    <property type="entry name" value="PAS-like_dom_sf"/>
</dbReference>
<dbReference type="InterPro" id="IPR001610">
    <property type="entry name" value="PAC"/>
</dbReference>
<dbReference type="SMART" id="SM00388">
    <property type="entry name" value="HisKA"/>
    <property type="match status" value="1"/>
</dbReference>
<evidence type="ECO:0000259" key="8">
    <source>
        <dbReference type="PROSITE" id="PS50112"/>
    </source>
</evidence>
<dbReference type="InterPro" id="IPR001789">
    <property type="entry name" value="Sig_transdc_resp-reg_receiver"/>
</dbReference>
<dbReference type="InterPro" id="IPR011006">
    <property type="entry name" value="CheY-like_superfamily"/>
</dbReference>
<dbReference type="SMART" id="SM00448">
    <property type="entry name" value="REC"/>
    <property type="match status" value="1"/>
</dbReference>
<dbReference type="InterPro" id="IPR000014">
    <property type="entry name" value="PAS"/>
</dbReference>
<dbReference type="PANTHER" id="PTHR43065">
    <property type="entry name" value="SENSOR HISTIDINE KINASE"/>
    <property type="match status" value="1"/>
</dbReference>
<feature type="domain" description="Histidine kinase" evidence="6">
    <location>
        <begin position="196"/>
        <end position="422"/>
    </location>
</feature>
<evidence type="ECO:0000313" key="10">
    <source>
        <dbReference type="EMBL" id="MDT8331830.1"/>
    </source>
</evidence>
<dbReference type="InterPro" id="IPR004358">
    <property type="entry name" value="Sig_transdc_His_kin-like_C"/>
</dbReference>
<proteinExistence type="predicted"/>
<dbReference type="SMART" id="SM00086">
    <property type="entry name" value="PAC"/>
    <property type="match status" value="1"/>
</dbReference>
<evidence type="ECO:0000256" key="2">
    <source>
        <dbReference type="ARBA" id="ARBA00012438"/>
    </source>
</evidence>
<dbReference type="InterPro" id="IPR036890">
    <property type="entry name" value="HATPase_C_sf"/>
</dbReference>
<dbReference type="SUPFAM" id="SSF55785">
    <property type="entry name" value="PYP-like sensor domain (PAS domain)"/>
    <property type="match status" value="1"/>
</dbReference>
<evidence type="ECO:0000256" key="1">
    <source>
        <dbReference type="ARBA" id="ARBA00000085"/>
    </source>
</evidence>
<dbReference type="Pfam" id="PF02518">
    <property type="entry name" value="HATPase_c"/>
    <property type="match status" value="1"/>
</dbReference>
<dbReference type="InterPro" id="IPR005467">
    <property type="entry name" value="His_kinase_dom"/>
</dbReference>
<dbReference type="Gene3D" id="3.40.50.2300">
    <property type="match status" value="1"/>
</dbReference>
<dbReference type="RefSeq" id="WP_269466551.1">
    <property type="nucleotide sequence ID" value="NZ_CP015583.1"/>
</dbReference>
<evidence type="ECO:0000259" key="7">
    <source>
        <dbReference type="PROSITE" id="PS50110"/>
    </source>
</evidence>
<evidence type="ECO:0000256" key="3">
    <source>
        <dbReference type="ARBA" id="ARBA00022553"/>
    </source>
</evidence>
<comment type="catalytic activity">
    <reaction evidence="1">
        <text>ATP + protein L-histidine = ADP + protein N-phospho-L-histidine.</text>
        <dbReference type="EC" id="2.7.13.3"/>
    </reaction>
</comment>
<keyword evidence="10" id="KW-0808">Transferase</keyword>
<dbReference type="PRINTS" id="PR00344">
    <property type="entry name" value="BCTRLSENSOR"/>
</dbReference>
<dbReference type="Pfam" id="PF00512">
    <property type="entry name" value="HisKA"/>
    <property type="match status" value="1"/>
</dbReference>
<dbReference type="InterPro" id="IPR036097">
    <property type="entry name" value="HisK_dim/P_sf"/>
</dbReference>
<dbReference type="EMBL" id="JAVVDO010000018">
    <property type="protein sequence ID" value="MDT8331830.1"/>
    <property type="molecule type" value="Genomic_DNA"/>
</dbReference>
<evidence type="ECO:0000259" key="6">
    <source>
        <dbReference type="PROSITE" id="PS50109"/>
    </source>
</evidence>
<dbReference type="InterPro" id="IPR000700">
    <property type="entry name" value="PAS-assoc_C"/>
</dbReference>
<feature type="region of interest" description="Disordered" evidence="5">
    <location>
        <begin position="1"/>
        <end position="30"/>
    </location>
</feature>
<dbReference type="PANTHER" id="PTHR43065:SF42">
    <property type="entry name" value="TWO-COMPONENT SENSOR PPRA"/>
    <property type="match status" value="1"/>
</dbReference>
<name>A0ABU3MGH8_9PROT</name>
<organism evidence="10 11">
    <name type="scientific">Roseomonas gilardii</name>
    <dbReference type="NCBI Taxonomy" id="257708"/>
    <lineage>
        <taxon>Bacteria</taxon>
        <taxon>Pseudomonadati</taxon>
        <taxon>Pseudomonadota</taxon>
        <taxon>Alphaproteobacteria</taxon>
        <taxon>Acetobacterales</taxon>
        <taxon>Roseomonadaceae</taxon>
        <taxon>Roseomonas</taxon>
    </lineage>
</organism>
<dbReference type="EC" id="2.7.13.3" evidence="2"/>
<evidence type="ECO:0000256" key="5">
    <source>
        <dbReference type="SAM" id="MobiDB-lite"/>
    </source>
</evidence>
<dbReference type="Gene3D" id="1.10.287.130">
    <property type="match status" value="1"/>
</dbReference>
<dbReference type="NCBIfam" id="NF010076">
    <property type="entry name" value="PRK13557.1"/>
    <property type="match status" value="1"/>
</dbReference>